<name>A0ABV1DYQ3_9FIRM</name>
<feature type="domain" description="HD/PDEase" evidence="1">
    <location>
        <begin position="45"/>
        <end position="151"/>
    </location>
</feature>
<dbReference type="SMART" id="SM00471">
    <property type="entry name" value="HDc"/>
    <property type="match status" value="1"/>
</dbReference>
<gene>
    <name evidence="2" type="ORF">WMO26_04920</name>
</gene>
<sequence>MERTVFNADKMYTYIRGYASGAGMKQTLKALSFAREKHEGQKRKNGDPYLIHPLIMACNALSLGIQDDNVVATILLHDVCEDCGVSLSELPVNDVVRRGVELMTFQVMEGETKESAKIRYYNMLPQSKEALITKLIDRCHNVSSMAGTFSEEKLKAYIEETKRFVYPLLRKAKLAYPDEADILFVLKYHMTSVVNSIEATIQAYENH</sequence>
<protein>
    <submittedName>
        <fullName evidence="2">HD domain-containing protein</fullName>
    </submittedName>
</protein>
<dbReference type="Pfam" id="PF13328">
    <property type="entry name" value="HD_4"/>
    <property type="match status" value="1"/>
</dbReference>
<proteinExistence type="predicted"/>
<dbReference type="Proteomes" id="UP001489509">
    <property type="component" value="Unassembled WGS sequence"/>
</dbReference>
<dbReference type="SUPFAM" id="SSF109604">
    <property type="entry name" value="HD-domain/PDEase-like"/>
    <property type="match status" value="1"/>
</dbReference>
<dbReference type="PANTHER" id="PTHR46246">
    <property type="entry name" value="GUANOSINE-3',5'-BIS(DIPHOSPHATE) 3'-PYROPHOSPHOHYDROLASE MESH1"/>
    <property type="match status" value="1"/>
</dbReference>
<dbReference type="EMBL" id="JBBMFD010000005">
    <property type="protein sequence ID" value="MEQ2440164.1"/>
    <property type="molecule type" value="Genomic_DNA"/>
</dbReference>
<dbReference type="PANTHER" id="PTHR46246:SF1">
    <property type="entry name" value="GUANOSINE-3',5'-BIS(DIPHOSPHATE) 3'-PYROPHOSPHOHYDROLASE MESH1"/>
    <property type="match status" value="1"/>
</dbReference>
<evidence type="ECO:0000313" key="2">
    <source>
        <dbReference type="EMBL" id="MEQ2440164.1"/>
    </source>
</evidence>
<evidence type="ECO:0000259" key="1">
    <source>
        <dbReference type="SMART" id="SM00471"/>
    </source>
</evidence>
<comment type="caution">
    <text evidence="2">The sequence shown here is derived from an EMBL/GenBank/DDBJ whole genome shotgun (WGS) entry which is preliminary data.</text>
</comment>
<reference evidence="2 3" key="1">
    <citation type="submission" date="2024-03" db="EMBL/GenBank/DDBJ databases">
        <title>Human intestinal bacterial collection.</title>
        <authorList>
            <person name="Pauvert C."/>
            <person name="Hitch T.C.A."/>
            <person name="Clavel T."/>
        </authorList>
    </citation>
    <scope>NUCLEOTIDE SEQUENCE [LARGE SCALE GENOMIC DNA]</scope>
    <source>
        <strain evidence="2 3">CLA-JM-H44</strain>
    </source>
</reference>
<organism evidence="2 3">
    <name type="scientific">Solibaculum intestinale</name>
    <dbReference type="NCBI Taxonomy" id="3133165"/>
    <lineage>
        <taxon>Bacteria</taxon>
        <taxon>Bacillati</taxon>
        <taxon>Bacillota</taxon>
        <taxon>Clostridia</taxon>
        <taxon>Eubacteriales</taxon>
        <taxon>Oscillospiraceae</taxon>
        <taxon>Solibaculum</taxon>
    </lineage>
</organism>
<dbReference type="Gene3D" id="1.10.3210.10">
    <property type="entry name" value="Hypothetical protein af1432"/>
    <property type="match status" value="1"/>
</dbReference>
<accession>A0ABV1DYQ3</accession>
<dbReference type="InterPro" id="IPR052194">
    <property type="entry name" value="MESH1"/>
</dbReference>
<dbReference type="InterPro" id="IPR003607">
    <property type="entry name" value="HD/PDEase_dom"/>
</dbReference>
<keyword evidence="3" id="KW-1185">Reference proteome</keyword>
<dbReference type="RefSeq" id="WP_349218565.1">
    <property type="nucleotide sequence ID" value="NZ_JBBMFD010000005.1"/>
</dbReference>
<evidence type="ECO:0000313" key="3">
    <source>
        <dbReference type="Proteomes" id="UP001489509"/>
    </source>
</evidence>